<name>A0A2C6L8Z7_9APIC</name>
<feature type="transmembrane region" description="Helical" evidence="2">
    <location>
        <begin position="537"/>
        <end position="557"/>
    </location>
</feature>
<dbReference type="Proteomes" id="UP000221165">
    <property type="component" value="Unassembled WGS sequence"/>
</dbReference>
<feature type="compositionally biased region" description="Polar residues" evidence="1">
    <location>
        <begin position="87"/>
        <end position="100"/>
    </location>
</feature>
<feature type="transmembrane region" description="Helical" evidence="2">
    <location>
        <begin position="564"/>
        <end position="582"/>
    </location>
</feature>
<feature type="region of interest" description="Disordered" evidence="1">
    <location>
        <begin position="1"/>
        <end position="229"/>
    </location>
</feature>
<proteinExistence type="predicted"/>
<feature type="transmembrane region" description="Helical" evidence="2">
    <location>
        <begin position="452"/>
        <end position="474"/>
    </location>
</feature>
<dbReference type="VEuPathDB" id="ToxoDB:CSUI_002213"/>
<organism evidence="3 4">
    <name type="scientific">Cystoisospora suis</name>
    <dbReference type="NCBI Taxonomy" id="483139"/>
    <lineage>
        <taxon>Eukaryota</taxon>
        <taxon>Sar</taxon>
        <taxon>Alveolata</taxon>
        <taxon>Apicomplexa</taxon>
        <taxon>Conoidasida</taxon>
        <taxon>Coccidia</taxon>
        <taxon>Eucoccidiorida</taxon>
        <taxon>Eimeriorina</taxon>
        <taxon>Sarcocystidae</taxon>
        <taxon>Cystoisospora</taxon>
    </lineage>
</organism>
<accession>A0A2C6L8Z7</accession>
<sequence length="641" mass="71045">MPVSAFPSRGGAGRRRHGDWDEEYGNEEPADDAADDSSGESISVDSDTSEDEDVHDMASREDLHRPREWMHGRSRSGFSGGLRHDMSSSSVLTYSCQQSPIGDASSPAARIRDHSLHPSASGGKGELPPDRAPSADWSYYSRSRHRSRCYNRGSSGVAGGQGSELSFEHLSGSPVPTHGGTSSPGYNADGQEVARLHPERRESRSVQFRNSALRTRAASGRSNSQHSLGPSMRYALRSAQWSSLRDFHSDSYVVRHVSEELCCDNYPEDTSKRIKCCGCLPLIFTRKGWKLIFSVFAEENNFDRFLRNYQPKRGFGDRHNSSRSSSNVAPSVDDAGPPSNTMYSAGMALSRGPKFAGVGAMAALYAGRVEQFSKEPSIATKHKQAMYRLMKGYPFMKFRYEPLNDAYDYLLEQVIPLKLIWISFLALVAQTGMTACQLHAATHNSGVLVDAILRAAVFFPYLFFLMFISLFECFRKYTEKVVAAVSACVFVFCCVFESWQVIAVRSGSTGPRIEGRDGSLQYTTFDVLQQGDSYVELLLIVLLTASSIRTSLLFYVHLAALANVLFKIGVQCTTVGGGLLIGTHVSEGYTTLVCLLAIMYLGYYKETCHRMAFYSWYCAKYKACPAGITKKLMSMTTFSRW</sequence>
<feature type="compositionally biased region" description="Basic and acidic residues" evidence="1">
    <location>
        <begin position="55"/>
        <end position="71"/>
    </location>
</feature>
<feature type="region of interest" description="Disordered" evidence="1">
    <location>
        <begin position="315"/>
        <end position="337"/>
    </location>
</feature>
<feature type="transmembrane region" description="Helical" evidence="2">
    <location>
        <begin position="481"/>
        <end position="502"/>
    </location>
</feature>
<evidence type="ECO:0000313" key="4">
    <source>
        <dbReference type="Proteomes" id="UP000221165"/>
    </source>
</evidence>
<feature type="compositionally biased region" description="Acidic residues" evidence="1">
    <location>
        <begin position="20"/>
        <end position="38"/>
    </location>
</feature>
<dbReference type="AlphaFoldDB" id="A0A2C6L8Z7"/>
<dbReference type="GeneID" id="94425626"/>
<protein>
    <submittedName>
        <fullName evidence="3">Transmembrane protein</fullName>
    </submittedName>
</protein>
<keyword evidence="2" id="KW-1133">Transmembrane helix</keyword>
<dbReference type="EMBL" id="MIGC01000926">
    <property type="protein sequence ID" value="PHJ23938.1"/>
    <property type="molecule type" value="Genomic_DNA"/>
</dbReference>
<dbReference type="OrthoDB" id="333649at2759"/>
<feature type="compositionally biased region" description="Basic and acidic residues" evidence="1">
    <location>
        <begin position="192"/>
        <end position="204"/>
    </location>
</feature>
<evidence type="ECO:0000313" key="3">
    <source>
        <dbReference type="EMBL" id="PHJ23938.1"/>
    </source>
</evidence>
<evidence type="ECO:0000256" key="1">
    <source>
        <dbReference type="SAM" id="MobiDB-lite"/>
    </source>
</evidence>
<comment type="caution">
    <text evidence="3">The sequence shown here is derived from an EMBL/GenBank/DDBJ whole genome shotgun (WGS) entry which is preliminary data.</text>
</comment>
<gene>
    <name evidence="3" type="ORF">CSUI_002213</name>
</gene>
<keyword evidence="2" id="KW-0472">Membrane</keyword>
<keyword evidence="2 3" id="KW-0812">Transmembrane</keyword>
<dbReference type="RefSeq" id="XP_067925612.1">
    <property type="nucleotide sequence ID" value="XM_068062415.1"/>
</dbReference>
<evidence type="ECO:0000256" key="2">
    <source>
        <dbReference type="SAM" id="Phobius"/>
    </source>
</evidence>
<reference evidence="3 4" key="1">
    <citation type="journal article" date="2017" name="Int. J. Parasitol.">
        <title>The genome of the protozoan parasite Cystoisospora suis and a reverse vaccinology approach to identify vaccine candidates.</title>
        <authorList>
            <person name="Palmieri N."/>
            <person name="Shrestha A."/>
            <person name="Ruttkowski B."/>
            <person name="Beck T."/>
            <person name="Vogl C."/>
            <person name="Tomley F."/>
            <person name="Blake D.P."/>
            <person name="Joachim A."/>
        </authorList>
    </citation>
    <scope>NUCLEOTIDE SEQUENCE [LARGE SCALE GENOMIC DNA]</scope>
    <source>
        <strain evidence="3 4">Wien I</strain>
    </source>
</reference>
<keyword evidence="4" id="KW-1185">Reference proteome</keyword>
<feature type="transmembrane region" description="Helical" evidence="2">
    <location>
        <begin position="588"/>
        <end position="604"/>
    </location>
</feature>